<evidence type="ECO:0000256" key="3">
    <source>
        <dbReference type="ARBA" id="ARBA00022989"/>
    </source>
</evidence>
<feature type="transmembrane region" description="Helical" evidence="8">
    <location>
        <begin position="234"/>
        <end position="259"/>
    </location>
</feature>
<feature type="domain" description="G-protein coupled receptors family 2 profile 2" evidence="9">
    <location>
        <begin position="19"/>
        <end position="261"/>
    </location>
</feature>
<proteinExistence type="predicted"/>
<comment type="subcellular location">
    <subcellularLocation>
        <location evidence="1">Membrane</location>
        <topology evidence="1">Multi-pass membrane protein</topology>
    </subcellularLocation>
</comment>
<dbReference type="GO" id="GO:0007166">
    <property type="term" value="P:cell surface receptor signaling pathway"/>
    <property type="evidence" value="ECO:0007669"/>
    <property type="project" value="InterPro"/>
</dbReference>
<evidence type="ECO:0000256" key="2">
    <source>
        <dbReference type="ARBA" id="ARBA00022692"/>
    </source>
</evidence>
<dbReference type="InterPro" id="IPR053231">
    <property type="entry name" value="GPCR_LN-TM7"/>
</dbReference>
<name>D3BM01_HETP5</name>
<dbReference type="OMA" id="FITYCIN"/>
<feature type="region of interest" description="Disordered" evidence="7">
    <location>
        <begin position="321"/>
        <end position="364"/>
    </location>
</feature>
<feature type="transmembrane region" description="Helical" evidence="8">
    <location>
        <begin position="160"/>
        <end position="184"/>
    </location>
</feature>
<feature type="transmembrane region" description="Helical" evidence="8">
    <location>
        <begin position="25"/>
        <end position="44"/>
    </location>
</feature>
<dbReference type="PROSITE" id="PS50261">
    <property type="entry name" value="G_PROTEIN_RECEP_F2_4"/>
    <property type="match status" value="1"/>
</dbReference>
<dbReference type="InterPro" id="IPR017981">
    <property type="entry name" value="GPCR_2-like_7TM"/>
</dbReference>
<dbReference type="Gene3D" id="1.20.1070.10">
    <property type="entry name" value="Rhodopsin 7-helix transmembrane proteins"/>
    <property type="match status" value="1"/>
</dbReference>
<evidence type="ECO:0000256" key="7">
    <source>
        <dbReference type="SAM" id="MobiDB-lite"/>
    </source>
</evidence>
<keyword evidence="6" id="KW-0807">Transducer</keyword>
<gene>
    <name evidence="10" type="primary">lrlA</name>
    <name evidence="10" type="ORF">PPL_12208</name>
</gene>
<dbReference type="PANTHER" id="PTHR45902">
    <property type="entry name" value="LATROPHILIN RECEPTOR-LIKE PROTEIN A"/>
    <property type="match status" value="1"/>
</dbReference>
<evidence type="ECO:0000313" key="11">
    <source>
        <dbReference type="Proteomes" id="UP000001396"/>
    </source>
</evidence>
<feature type="transmembrane region" description="Helical" evidence="8">
    <location>
        <begin position="205"/>
        <end position="228"/>
    </location>
</feature>
<sequence length="413" mass="47570">MIVNTTTTDRQHPMDFTIVDEVTGVLLYLSLIGAGLTIITYLIFPQIRTYPIKLIIYLCLSLFLGNVFLFISYNYYDTVMCIPSAILVHYLFISQFLWTFCVSLNFYQMIVRKNRGLESYEKYYHLISWGIPLIIVVVLASTNNYVQYDGYCYMAPDLPIFYGFFVPGMIILISNCIIFFLVAREISDTLKKSPNEYRKNRMREFRVYFSIFATLGVFWIFSFLGIFVDETSTISVIFQTIVAVTAPTQGLLIFITYCINRRVFYSYVKLFSRIFPALDNFVENMTTCKPTTSTTEKSKSSDEELGSIAMSALRESSYRVNNLGRSTDNPNINNYNNYNDNVYDESEDSEQHQQKTPTTSTSTTTITILQQPIFESELGDNNNDDSNQLFCIDINNNSNYNDNNNDSDNNSNN</sequence>
<evidence type="ECO:0000256" key="4">
    <source>
        <dbReference type="ARBA" id="ARBA00023040"/>
    </source>
</evidence>
<evidence type="ECO:0000256" key="5">
    <source>
        <dbReference type="ARBA" id="ARBA00023136"/>
    </source>
</evidence>
<dbReference type="InterPro" id="IPR022343">
    <property type="entry name" value="GCR1-cAMP_receptor"/>
</dbReference>
<dbReference type="Pfam" id="PF00002">
    <property type="entry name" value="7tm_2"/>
    <property type="match status" value="1"/>
</dbReference>
<evidence type="ECO:0000259" key="9">
    <source>
        <dbReference type="PROSITE" id="PS50261"/>
    </source>
</evidence>
<keyword evidence="3 8" id="KW-1133">Transmembrane helix</keyword>
<evidence type="ECO:0000256" key="1">
    <source>
        <dbReference type="ARBA" id="ARBA00004141"/>
    </source>
</evidence>
<keyword evidence="5 8" id="KW-0472">Membrane</keyword>
<keyword evidence="10" id="KW-0675">Receptor</keyword>
<feature type="transmembrane region" description="Helical" evidence="8">
    <location>
        <begin position="56"/>
        <end position="76"/>
    </location>
</feature>
<feature type="compositionally biased region" description="Low complexity" evidence="7">
    <location>
        <begin position="328"/>
        <end position="341"/>
    </location>
</feature>
<dbReference type="InterPro" id="IPR000832">
    <property type="entry name" value="GPCR_2_secretin-like"/>
</dbReference>
<dbReference type="InParanoid" id="D3BM01"/>
<organism evidence="10 11">
    <name type="scientific">Heterostelium pallidum (strain ATCC 26659 / Pp 5 / PN500)</name>
    <name type="common">Cellular slime mold</name>
    <name type="synonym">Polysphondylium pallidum</name>
    <dbReference type="NCBI Taxonomy" id="670386"/>
    <lineage>
        <taxon>Eukaryota</taxon>
        <taxon>Amoebozoa</taxon>
        <taxon>Evosea</taxon>
        <taxon>Eumycetozoa</taxon>
        <taxon>Dictyostelia</taxon>
        <taxon>Acytosteliales</taxon>
        <taxon>Acytosteliaceae</taxon>
        <taxon>Heterostelium</taxon>
    </lineage>
</organism>
<reference evidence="10 11" key="1">
    <citation type="journal article" date="2011" name="Genome Res.">
        <title>Phylogeny-wide analysis of social amoeba genomes highlights ancient origins for complex intercellular communication.</title>
        <authorList>
            <person name="Heidel A.J."/>
            <person name="Lawal H.M."/>
            <person name="Felder M."/>
            <person name="Schilde C."/>
            <person name="Helps N.R."/>
            <person name="Tunggal B."/>
            <person name="Rivero F."/>
            <person name="John U."/>
            <person name="Schleicher M."/>
            <person name="Eichinger L."/>
            <person name="Platzer M."/>
            <person name="Noegel A.A."/>
            <person name="Schaap P."/>
            <person name="Gloeckner G."/>
        </authorList>
    </citation>
    <scope>NUCLEOTIDE SEQUENCE [LARGE SCALE GENOMIC DNA]</scope>
    <source>
        <strain evidence="11">ATCC 26659 / Pp 5 / PN500</strain>
    </source>
</reference>
<dbReference type="RefSeq" id="XP_020429730.1">
    <property type="nucleotide sequence ID" value="XM_020582949.1"/>
</dbReference>
<dbReference type="GeneID" id="31367675"/>
<keyword evidence="4" id="KW-0297">G-protein coupled receptor</keyword>
<evidence type="ECO:0000256" key="8">
    <source>
        <dbReference type="SAM" id="Phobius"/>
    </source>
</evidence>
<dbReference type="GO" id="GO:0016020">
    <property type="term" value="C:membrane"/>
    <property type="evidence" value="ECO:0007669"/>
    <property type="project" value="UniProtKB-SubCell"/>
</dbReference>
<dbReference type="AlphaFoldDB" id="D3BM01"/>
<dbReference type="SUPFAM" id="SSF81321">
    <property type="entry name" value="Family A G protein-coupled receptor-like"/>
    <property type="match status" value="1"/>
</dbReference>
<keyword evidence="2 8" id="KW-0812">Transmembrane</keyword>
<dbReference type="InterPro" id="IPR000848">
    <property type="entry name" value="GPCR_cAMP"/>
</dbReference>
<dbReference type="CDD" id="cd15040">
    <property type="entry name" value="7tmB2_Adhesion"/>
    <property type="match status" value="1"/>
</dbReference>
<dbReference type="GO" id="GO:0030552">
    <property type="term" value="F:cAMP binding"/>
    <property type="evidence" value="ECO:0007669"/>
    <property type="project" value="InterPro"/>
</dbReference>
<evidence type="ECO:0000256" key="6">
    <source>
        <dbReference type="ARBA" id="ARBA00023224"/>
    </source>
</evidence>
<dbReference type="EMBL" id="ADBJ01000042">
    <property type="protein sequence ID" value="EFA77602.1"/>
    <property type="molecule type" value="Genomic_DNA"/>
</dbReference>
<dbReference type="PRINTS" id="PR00247">
    <property type="entry name" value="GPCRCAMP"/>
</dbReference>
<dbReference type="GO" id="GO:0004930">
    <property type="term" value="F:G protein-coupled receptor activity"/>
    <property type="evidence" value="ECO:0007669"/>
    <property type="project" value="UniProtKB-KW"/>
</dbReference>
<comment type="caution">
    <text evidence="10">The sequence shown here is derived from an EMBL/GenBank/DDBJ whole genome shotgun (WGS) entry which is preliminary data.</text>
</comment>
<feature type="transmembrane region" description="Helical" evidence="8">
    <location>
        <begin position="123"/>
        <end position="140"/>
    </location>
</feature>
<accession>D3BM01</accession>
<dbReference type="Proteomes" id="UP000001396">
    <property type="component" value="Unassembled WGS sequence"/>
</dbReference>
<dbReference type="PRINTS" id="PR02001">
    <property type="entry name" value="GCR1CAMPR"/>
</dbReference>
<protein>
    <submittedName>
        <fullName evidence="10">G-protein-coupled receptor family protein</fullName>
    </submittedName>
</protein>
<dbReference type="PANTHER" id="PTHR45902:SF1">
    <property type="entry name" value="LATROPHILIN RECEPTOR-LIKE PROTEIN A"/>
    <property type="match status" value="1"/>
</dbReference>
<feature type="transmembrane region" description="Helical" evidence="8">
    <location>
        <begin position="88"/>
        <end position="111"/>
    </location>
</feature>
<evidence type="ECO:0000313" key="10">
    <source>
        <dbReference type="EMBL" id="EFA77602.1"/>
    </source>
</evidence>
<keyword evidence="11" id="KW-1185">Reference proteome</keyword>